<gene>
    <name evidence="4" type="ORF">ABB37_00637</name>
</gene>
<dbReference type="OrthoDB" id="10249433at2759"/>
<evidence type="ECO:0000313" key="4">
    <source>
        <dbReference type="EMBL" id="KPA86487.1"/>
    </source>
</evidence>
<reference evidence="4 5" key="1">
    <citation type="submission" date="2015-07" db="EMBL/GenBank/DDBJ databases">
        <title>High-quality genome of monoxenous trypanosomatid Leptomonas pyrrhocoris.</title>
        <authorList>
            <person name="Flegontov P."/>
            <person name="Butenko A."/>
            <person name="Firsov S."/>
            <person name="Vlcek C."/>
            <person name="Logacheva M.D."/>
            <person name="Field M."/>
            <person name="Filatov D."/>
            <person name="Flegontova O."/>
            <person name="Gerasimov E."/>
            <person name="Jackson A.P."/>
            <person name="Kelly S."/>
            <person name="Opperdoes F."/>
            <person name="O'Reilly A."/>
            <person name="Votypka J."/>
            <person name="Yurchenko V."/>
            <person name="Lukes J."/>
        </authorList>
    </citation>
    <scope>NUCLEOTIDE SEQUENCE [LARGE SCALE GENOMIC DNA]</scope>
    <source>
        <strain evidence="4">H10</strain>
    </source>
</reference>
<evidence type="ECO:0000259" key="3">
    <source>
        <dbReference type="Pfam" id="PF12146"/>
    </source>
</evidence>
<keyword evidence="2" id="KW-0472">Membrane</keyword>
<dbReference type="Pfam" id="PF12146">
    <property type="entry name" value="Hydrolase_4"/>
    <property type="match status" value="1"/>
</dbReference>
<dbReference type="VEuPathDB" id="TriTrypDB:LpyrH10_01_6370"/>
<dbReference type="GO" id="GO:0008474">
    <property type="term" value="F:palmitoyl-(protein) hydrolase activity"/>
    <property type="evidence" value="ECO:0007669"/>
    <property type="project" value="TreeGrafter"/>
</dbReference>
<feature type="region of interest" description="Disordered" evidence="1">
    <location>
        <begin position="91"/>
        <end position="160"/>
    </location>
</feature>
<keyword evidence="5" id="KW-1185">Reference proteome</keyword>
<keyword evidence="2" id="KW-0812">Transmembrane</keyword>
<evidence type="ECO:0000313" key="5">
    <source>
        <dbReference type="Proteomes" id="UP000037923"/>
    </source>
</evidence>
<proteinExistence type="predicted"/>
<dbReference type="OMA" id="CAVMMVD"/>
<name>A0A0M9GAV3_LEPPY</name>
<feature type="compositionally biased region" description="Low complexity" evidence="1">
    <location>
        <begin position="94"/>
        <end position="113"/>
    </location>
</feature>
<comment type="caution">
    <text evidence="4">The sequence shown here is derived from an EMBL/GenBank/DDBJ whole genome shotgun (WGS) entry which is preliminary data.</text>
</comment>
<dbReference type="SUPFAM" id="SSF53474">
    <property type="entry name" value="alpha/beta-Hydrolases"/>
    <property type="match status" value="1"/>
</dbReference>
<dbReference type="RefSeq" id="XP_015664926.1">
    <property type="nucleotide sequence ID" value="XM_015796918.1"/>
</dbReference>
<dbReference type="PANTHER" id="PTHR12277:SF81">
    <property type="entry name" value="PROTEIN ABHD13"/>
    <property type="match status" value="1"/>
</dbReference>
<feature type="transmembrane region" description="Helical" evidence="2">
    <location>
        <begin position="6"/>
        <end position="30"/>
    </location>
</feature>
<dbReference type="Gene3D" id="3.40.50.1820">
    <property type="entry name" value="alpha/beta hydrolase"/>
    <property type="match status" value="1"/>
</dbReference>
<dbReference type="GO" id="GO:0016020">
    <property type="term" value="C:membrane"/>
    <property type="evidence" value="ECO:0007669"/>
    <property type="project" value="TreeGrafter"/>
</dbReference>
<dbReference type="InterPro" id="IPR022742">
    <property type="entry name" value="Hydrolase_4"/>
</dbReference>
<evidence type="ECO:0000256" key="1">
    <source>
        <dbReference type="SAM" id="MobiDB-lite"/>
    </source>
</evidence>
<dbReference type="GeneID" id="26900934"/>
<dbReference type="PANTHER" id="PTHR12277">
    <property type="entry name" value="ALPHA/BETA HYDROLASE DOMAIN-CONTAINING PROTEIN"/>
    <property type="match status" value="1"/>
</dbReference>
<evidence type="ECO:0000256" key="2">
    <source>
        <dbReference type="SAM" id="Phobius"/>
    </source>
</evidence>
<dbReference type="Proteomes" id="UP000037923">
    <property type="component" value="Unassembled WGS sequence"/>
</dbReference>
<organism evidence="4 5">
    <name type="scientific">Leptomonas pyrrhocoris</name>
    <name type="common">Firebug parasite</name>
    <dbReference type="NCBI Taxonomy" id="157538"/>
    <lineage>
        <taxon>Eukaryota</taxon>
        <taxon>Discoba</taxon>
        <taxon>Euglenozoa</taxon>
        <taxon>Kinetoplastea</taxon>
        <taxon>Metakinetoplastina</taxon>
        <taxon>Trypanosomatida</taxon>
        <taxon>Trypanosomatidae</taxon>
        <taxon>Leishmaniinae</taxon>
        <taxon>Leptomonas</taxon>
    </lineage>
</organism>
<sequence length="412" mass="44447">MMSFGGFVLAATLYVSLVIVFISMGIYLISFRFRSQQNQMLYYPEMPPESREICEDPVALGMPNSERVTVLTADKVRLRGFMLWPSAASHGQKASSADSNSSLTSALSQTAGAPGQVSVPIPGGGSGALDSSDELSPPSVTAANSRERSDGAGACAVHPAAPSSGTAPPFVLLYFHGNAGNVGHRLSLAQAFVLHLRCAVMMVDYRGFGLSDDVEPIQDGLELDAQACFDHLWQNYRVPRDRIVVMGTSLGGAVAIHLAANEKYARRIQAVIVENTFTSVGDMASALGRPILARLVSRCPGLAMGVFEYYIKPLALRIGWHSIRKVRQVAAPMLFLSGGQDELVPPEQMRGLYKEATKCLRDGDNGELTVPLRRFQGFEHGMHNNLPLMPGYMNVIQRFLADVNQGSSSGVI</sequence>
<keyword evidence="2" id="KW-1133">Transmembrane helix</keyword>
<dbReference type="InterPro" id="IPR029058">
    <property type="entry name" value="AB_hydrolase_fold"/>
</dbReference>
<dbReference type="EMBL" id="LGTL01000001">
    <property type="protein sequence ID" value="KPA86487.1"/>
    <property type="molecule type" value="Genomic_DNA"/>
</dbReference>
<feature type="domain" description="Serine aminopeptidase S33" evidence="3">
    <location>
        <begin position="171"/>
        <end position="295"/>
    </location>
</feature>
<accession>A0A0M9GAV3</accession>
<dbReference type="AlphaFoldDB" id="A0A0M9GAV3"/>
<protein>
    <submittedName>
        <fullName evidence="4">Bem46-like serine peptidase</fullName>
    </submittedName>
</protein>